<name>A0A183V8L5_TOXCA</name>
<proteinExistence type="predicted"/>
<keyword evidence="2" id="KW-1185">Reference proteome</keyword>
<dbReference type="AlphaFoldDB" id="A0A183V8L5"/>
<evidence type="ECO:0000313" key="1">
    <source>
        <dbReference type="EMBL" id="VDM48406.1"/>
    </source>
</evidence>
<dbReference type="Proteomes" id="UP000050794">
    <property type="component" value="Unassembled WGS sequence"/>
</dbReference>
<accession>A0A183V8L5</accession>
<protein>
    <submittedName>
        <fullName evidence="3">F-box domain-containing protein</fullName>
    </submittedName>
</protein>
<dbReference type="EMBL" id="UYWY01024136">
    <property type="protein sequence ID" value="VDM48406.1"/>
    <property type="molecule type" value="Genomic_DNA"/>
</dbReference>
<sequence length="314" mass="36320">MTDDVPWFNDDSDDTNANETTSKLVLMLGDKSGPVQYCPRPTLILQLHNCALHDPEVEVWIRMDVGHKKTDWFPLTDNADEDETLFEMGSKSVFLVEFAKCAAVPTGKIAIAAVCRQWEELFTQQKVQYVDLKPNQYTYEIPVSQDDCETVKFCGDHTSEDMLLYEGNDTLIVERVETRYENFEFHYEQSKANKQIINDEDKCGQRTRIIGNYNHTLREYMAWWSGYVQVERSLCDLSDAVFTIKFFDARKPNDSALCEVVFREFWSKFEPVREFSLKKLVVSVFTHEAGRSELLFFRFASCLPFAGPVWAPGL</sequence>
<gene>
    <name evidence="1" type="ORF">TCNE_LOCUS17085</name>
</gene>
<reference evidence="1 2" key="2">
    <citation type="submission" date="2018-11" db="EMBL/GenBank/DDBJ databases">
        <authorList>
            <consortium name="Pathogen Informatics"/>
        </authorList>
    </citation>
    <scope>NUCLEOTIDE SEQUENCE [LARGE SCALE GENOMIC DNA]</scope>
</reference>
<evidence type="ECO:0000313" key="3">
    <source>
        <dbReference type="WBParaSite" id="TCNE_0001708601-mRNA-1"/>
    </source>
</evidence>
<evidence type="ECO:0000313" key="2">
    <source>
        <dbReference type="Proteomes" id="UP000050794"/>
    </source>
</evidence>
<organism evidence="2 3">
    <name type="scientific">Toxocara canis</name>
    <name type="common">Canine roundworm</name>
    <dbReference type="NCBI Taxonomy" id="6265"/>
    <lineage>
        <taxon>Eukaryota</taxon>
        <taxon>Metazoa</taxon>
        <taxon>Ecdysozoa</taxon>
        <taxon>Nematoda</taxon>
        <taxon>Chromadorea</taxon>
        <taxon>Rhabditida</taxon>
        <taxon>Spirurina</taxon>
        <taxon>Ascaridomorpha</taxon>
        <taxon>Ascaridoidea</taxon>
        <taxon>Toxocaridae</taxon>
        <taxon>Toxocara</taxon>
    </lineage>
</organism>
<dbReference type="WBParaSite" id="TCNE_0001708601-mRNA-1">
    <property type="protein sequence ID" value="TCNE_0001708601-mRNA-1"/>
    <property type="gene ID" value="TCNE_0001708601"/>
</dbReference>
<reference evidence="3" key="1">
    <citation type="submission" date="2016-06" db="UniProtKB">
        <authorList>
            <consortium name="WormBaseParasite"/>
        </authorList>
    </citation>
    <scope>IDENTIFICATION</scope>
</reference>